<dbReference type="KEGG" id="mft:XA26_00600"/>
<dbReference type="AlphaFoldDB" id="A0A0N9XKP9"/>
<dbReference type="GO" id="GO:0016998">
    <property type="term" value="P:cell wall macromolecule catabolic process"/>
    <property type="evidence" value="ECO:0007669"/>
    <property type="project" value="InterPro"/>
</dbReference>
<accession>A0A0N9XKP9</accession>
<keyword evidence="3" id="KW-1185">Reference proteome</keyword>
<dbReference type="RefSeq" id="WP_054600672.1">
    <property type="nucleotide sequence ID" value="NZ_CP011269.1"/>
</dbReference>
<evidence type="ECO:0000313" key="2">
    <source>
        <dbReference type="EMBL" id="ALI23926.1"/>
    </source>
</evidence>
<dbReference type="Pfam" id="PF00182">
    <property type="entry name" value="Glyco_hydro_19"/>
    <property type="match status" value="1"/>
</dbReference>
<dbReference type="InterPro" id="IPR000726">
    <property type="entry name" value="Glyco_hydro_19_cat"/>
</dbReference>
<dbReference type="EMBL" id="CP011269">
    <property type="protein sequence ID" value="ALI23926.1"/>
    <property type="molecule type" value="Genomic_DNA"/>
</dbReference>
<dbReference type="Proteomes" id="UP000057134">
    <property type="component" value="Chromosome"/>
</dbReference>
<dbReference type="InterPro" id="IPR023346">
    <property type="entry name" value="Lysozyme-like_dom_sf"/>
</dbReference>
<dbReference type="InterPro" id="IPR052354">
    <property type="entry name" value="Cell_Wall_Dynamics_Protein"/>
</dbReference>
<dbReference type="PATRIC" id="fig|1766.6.peg.55"/>
<gene>
    <name evidence="2" type="ORF">XA26_00600</name>
</gene>
<dbReference type="STRING" id="1766.XA26_00600"/>
<protein>
    <submittedName>
        <fullName evidence="2">Phage endolysin</fullName>
    </submittedName>
</protein>
<dbReference type="Gene3D" id="1.10.530.10">
    <property type="match status" value="1"/>
</dbReference>
<dbReference type="GO" id="GO:0006032">
    <property type="term" value="P:chitin catabolic process"/>
    <property type="evidence" value="ECO:0007669"/>
    <property type="project" value="InterPro"/>
</dbReference>
<dbReference type="PANTHER" id="PTHR34408:SF1">
    <property type="entry name" value="GLYCOSYL HYDROLASE FAMILY 19 DOMAIN-CONTAINING PROTEIN HI_1415"/>
    <property type="match status" value="1"/>
</dbReference>
<organism evidence="2 3">
    <name type="scientific">Mycolicibacterium fortuitum</name>
    <name type="common">Mycobacterium fortuitum</name>
    <dbReference type="NCBI Taxonomy" id="1766"/>
    <lineage>
        <taxon>Bacteria</taxon>
        <taxon>Bacillati</taxon>
        <taxon>Actinomycetota</taxon>
        <taxon>Actinomycetes</taxon>
        <taxon>Mycobacteriales</taxon>
        <taxon>Mycobacteriaceae</taxon>
        <taxon>Mycolicibacterium</taxon>
    </lineage>
</organism>
<evidence type="ECO:0000256" key="1">
    <source>
        <dbReference type="SAM" id="MobiDB-lite"/>
    </source>
</evidence>
<name>A0A0N9XKP9_MYCFO</name>
<sequence>MADNELRVDPAVLTATSSTSAKLGTDVAGLRVGDSLTAAGSAASGLLSGAATRDLGSSIDQTSKKLGESWAKFSEKTSKAAELYTKSDQEIARKMKQAGDQFDPDDPSSGSGTEAPAPTTPGVTAEQLQKIMSSQGANFTMADAEAFLPSINKAMQDAGITTPDQQAAFLAQIAEESGGLTMMTEKPWGLDQSQWDNPQAVQQYFNNKYANIIGNGDAASGDGYKYRGRGILQITGRDNYAMISQKLYGDDRLVQNPDLLSEPAAASAAAAAYWQENNLNRFIPAGAPVTAGQFQDLGSTINTGQPGNVPYGAAERVKYWEAAKAALGVS</sequence>
<evidence type="ECO:0000313" key="3">
    <source>
        <dbReference type="Proteomes" id="UP000057134"/>
    </source>
</evidence>
<reference evidence="2 3" key="1">
    <citation type="journal article" date="2015" name="MBio">
        <title>Enzymatic Degradation of Phenazines Can Generate Energy and Protect Sensitive Organisms from Toxicity.</title>
        <authorList>
            <person name="Costa K.C."/>
            <person name="Bergkessel M."/>
            <person name="Saunders S."/>
            <person name="Korlach J."/>
            <person name="Newman D.K."/>
        </authorList>
    </citation>
    <scope>NUCLEOTIDE SEQUENCE [LARGE SCALE GENOMIC DNA]</scope>
    <source>
        <strain evidence="2 3">CT6</strain>
    </source>
</reference>
<dbReference type="SUPFAM" id="SSF53955">
    <property type="entry name" value="Lysozyme-like"/>
    <property type="match status" value="1"/>
</dbReference>
<feature type="region of interest" description="Disordered" evidence="1">
    <location>
        <begin position="96"/>
        <end position="123"/>
    </location>
</feature>
<dbReference type="PANTHER" id="PTHR34408">
    <property type="entry name" value="FAMILY PROTEIN, PUTATIVE-RELATED"/>
    <property type="match status" value="1"/>
</dbReference>
<dbReference type="GO" id="GO:0004568">
    <property type="term" value="F:chitinase activity"/>
    <property type="evidence" value="ECO:0007669"/>
    <property type="project" value="InterPro"/>
</dbReference>
<proteinExistence type="predicted"/>